<evidence type="ECO:0000313" key="2">
    <source>
        <dbReference type="Proteomes" id="UP001385951"/>
    </source>
</evidence>
<gene>
    <name evidence="1" type="ORF">QCA50_010352</name>
</gene>
<accession>A0AAW0G302</accession>
<name>A0AAW0G302_9APHY</name>
<evidence type="ECO:0008006" key="3">
    <source>
        <dbReference type="Google" id="ProtNLM"/>
    </source>
</evidence>
<evidence type="ECO:0000313" key="1">
    <source>
        <dbReference type="EMBL" id="KAK7686752.1"/>
    </source>
</evidence>
<sequence length="251" mass="28198">MTRATRSSSSRLQIQQNAIGLTFSLNSSNDFINLLDLNLRAPKNIQPKLQLVLVDTTDLDVQKEDHPDTGLRAAKCVWDAKLIELQSDGKSTSGFVPKDESLWKPIVVKLARGEDARARLLREFDIYACHLKNFQGLIVPKCHGIYGNAPRRKDRMLTCLLLDKCPPLEVPDEEKKLFRTARREAIKLLVSEGIVHGNITNPDHCLPMKDKKGAYGVYMVSFSNAIIINPEVLQIYGRATKPEEDQSMATD</sequence>
<dbReference type="Proteomes" id="UP001385951">
    <property type="component" value="Unassembled WGS sequence"/>
</dbReference>
<dbReference type="AlphaFoldDB" id="A0AAW0G302"/>
<keyword evidence="2" id="KW-1185">Reference proteome</keyword>
<reference evidence="1 2" key="1">
    <citation type="submission" date="2022-09" db="EMBL/GenBank/DDBJ databases">
        <authorList>
            <person name="Palmer J.M."/>
        </authorList>
    </citation>
    <scope>NUCLEOTIDE SEQUENCE [LARGE SCALE GENOMIC DNA]</scope>
    <source>
        <strain evidence="1 2">DSM 7382</strain>
    </source>
</reference>
<proteinExistence type="predicted"/>
<protein>
    <recommendedName>
        <fullName evidence="3">Fungal-type protein kinase domain-containing protein</fullName>
    </recommendedName>
</protein>
<comment type="caution">
    <text evidence="1">The sequence shown here is derived from an EMBL/GenBank/DDBJ whole genome shotgun (WGS) entry which is preliminary data.</text>
</comment>
<dbReference type="EMBL" id="JASBNA010000016">
    <property type="protein sequence ID" value="KAK7686752.1"/>
    <property type="molecule type" value="Genomic_DNA"/>
</dbReference>
<organism evidence="1 2">
    <name type="scientific">Cerrena zonata</name>
    <dbReference type="NCBI Taxonomy" id="2478898"/>
    <lineage>
        <taxon>Eukaryota</taxon>
        <taxon>Fungi</taxon>
        <taxon>Dikarya</taxon>
        <taxon>Basidiomycota</taxon>
        <taxon>Agaricomycotina</taxon>
        <taxon>Agaricomycetes</taxon>
        <taxon>Polyporales</taxon>
        <taxon>Cerrenaceae</taxon>
        <taxon>Cerrena</taxon>
    </lineage>
</organism>